<dbReference type="Proteomes" id="UP001303473">
    <property type="component" value="Unassembled WGS sequence"/>
</dbReference>
<dbReference type="Gene3D" id="3.30.710.10">
    <property type="entry name" value="Potassium Channel Kv1.1, Chain A"/>
    <property type="match status" value="1"/>
</dbReference>
<dbReference type="InterPro" id="IPR011333">
    <property type="entry name" value="SKP1/BTB/POZ_sf"/>
</dbReference>
<dbReference type="AlphaFoldDB" id="A0AAN6MZF9"/>
<proteinExistence type="predicted"/>
<keyword evidence="2" id="KW-1185">Reference proteome</keyword>
<evidence type="ECO:0000313" key="1">
    <source>
        <dbReference type="EMBL" id="KAK3934707.1"/>
    </source>
</evidence>
<organism evidence="1 2">
    <name type="scientific">Diplogelasinospora grovesii</name>
    <dbReference type="NCBI Taxonomy" id="303347"/>
    <lineage>
        <taxon>Eukaryota</taxon>
        <taxon>Fungi</taxon>
        <taxon>Dikarya</taxon>
        <taxon>Ascomycota</taxon>
        <taxon>Pezizomycotina</taxon>
        <taxon>Sordariomycetes</taxon>
        <taxon>Sordariomycetidae</taxon>
        <taxon>Sordariales</taxon>
        <taxon>Diplogelasinosporaceae</taxon>
        <taxon>Diplogelasinospora</taxon>
    </lineage>
</organism>
<evidence type="ECO:0008006" key="3">
    <source>
        <dbReference type="Google" id="ProtNLM"/>
    </source>
</evidence>
<comment type="caution">
    <text evidence="1">The sequence shown here is derived from an EMBL/GenBank/DDBJ whole genome shotgun (WGS) entry which is preliminary data.</text>
</comment>
<reference evidence="2" key="1">
    <citation type="journal article" date="2023" name="Mol. Phylogenet. Evol.">
        <title>Genome-scale phylogeny and comparative genomics of the fungal order Sordariales.</title>
        <authorList>
            <person name="Hensen N."/>
            <person name="Bonometti L."/>
            <person name="Westerberg I."/>
            <person name="Brannstrom I.O."/>
            <person name="Guillou S."/>
            <person name="Cros-Aarteil S."/>
            <person name="Calhoun S."/>
            <person name="Haridas S."/>
            <person name="Kuo A."/>
            <person name="Mondo S."/>
            <person name="Pangilinan J."/>
            <person name="Riley R."/>
            <person name="LaButti K."/>
            <person name="Andreopoulos B."/>
            <person name="Lipzen A."/>
            <person name="Chen C."/>
            <person name="Yan M."/>
            <person name="Daum C."/>
            <person name="Ng V."/>
            <person name="Clum A."/>
            <person name="Steindorff A."/>
            <person name="Ohm R.A."/>
            <person name="Martin F."/>
            <person name="Silar P."/>
            <person name="Natvig D.O."/>
            <person name="Lalanne C."/>
            <person name="Gautier V."/>
            <person name="Ament-Velasquez S.L."/>
            <person name="Kruys A."/>
            <person name="Hutchinson M.I."/>
            <person name="Powell A.J."/>
            <person name="Barry K."/>
            <person name="Miller A.N."/>
            <person name="Grigoriev I.V."/>
            <person name="Debuchy R."/>
            <person name="Gladieux P."/>
            <person name="Hiltunen Thoren M."/>
            <person name="Johannesson H."/>
        </authorList>
    </citation>
    <scope>NUCLEOTIDE SEQUENCE [LARGE SCALE GENOMIC DNA]</scope>
    <source>
        <strain evidence="2">CBS 340.73</strain>
    </source>
</reference>
<name>A0AAN6MZF9_9PEZI</name>
<protein>
    <recommendedName>
        <fullName evidence="3">BTB domain-containing protein</fullName>
    </recommendedName>
</protein>
<gene>
    <name evidence="1" type="ORF">QBC46DRAFT_273271</name>
</gene>
<evidence type="ECO:0000313" key="2">
    <source>
        <dbReference type="Proteomes" id="UP001303473"/>
    </source>
</evidence>
<dbReference type="EMBL" id="MU853966">
    <property type="protein sequence ID" value="KAK3934707.1"/>
    <property type="molecule type" value="Genomic_DNA"/>
</dbReference>
<accession>A0AAN6MZF9</accession>
<sequence length="236" mass="26343">MPSITECDHTIDPSGDVILTLRTPNAPLAVWRGVYDEPASDECLSSSSCSDVTFRLVSRQLIRASPVFKAALAGGAWKEGVAVADGDDPNAPPIFRIDVEDWDVEALVIVMNAIHGRAAPLSVTLETLARVAVVVDYYHVREALHHVTPYWLQHLRAVLRIPDSYGRELMLWICISLVFEDVDCLLRATHRAIWEASEERWNADCRELGLPIPPALVGEFWFSSDYDCRGAAYSFY</sequence>